<reference evidence="9" key="2">
    <citation type="submission" date="2020-10" db="UniProtKB">
        <authorList>
            <consortium name="WormBaseParasite"/>
        </authorList>
    </citation>
    <scope>IDENTIFICATION</scope>
</reference>
<evidence type="ECO:0000256" key="5">
    <source>
        <dbReference type="PROSITE-ProRule" id="PRU00042"/>
    </source>
</evidence>
<protein>
    <submittedName>
        <fullName evidence="9">C2H2-type domain-containing protein</fullName>
    </submittedName>
</protein>
<dbReference type="GO" id="GO:0000981">
    <property type="term" value="F:DNA-binding transcription factor activity, RNA polymerase II-specific"/>
    <property type="evidence" value="ECO:0007669"/>
    <property type="project" value="TreeGrafter"/>
</dbReference>
<dbReference type="PROSITE" id="PS50157">
    <property type="entry name" value="ZINC_FINGER_C2H2_2"/>
    <property type="match status" value="1"/>
</dbReference>
<dbReference type="InterPro" id="IPR013087">
    <property type="entry name" value="Znf_C2H2_type"/>
</dbReference>
<evidence type="ECO:0000313" key="8">
    <source>
        <dbReference type="Proteomes" id="UP000492821"/>
    </source>
</evidence>
<dbReference type="PANTHER" id="PTHR24409">
    <property type="entry name" value="ZINC FINGER PROTEIN 142"/>
    <property type="match status" value="1"/>
</dbReference>
<accession>A0A7E4URV0</accession>
<feature type="region of interest" description="Disordered" evidence="6">
    <location>
        <begin position="35"/>
        <end position="68"/>
    </location>
</feature>
<dbReference type="PANTHER" id="PTHR24409:SF295">
    <property type="entry name" value="AZ2-RELATED"/>
    <property type="match status" value="1"/>
</dbReference>
<sequence length="827" mass="92711">MAEETEGKQLASGLTLRRKKQIDYSEAAVAANAVKDVRQSPVRGARKRKQKPTEPDWKNRPRLVTQEEEKMDTAALVASTSTAAPAVSSPKASFKVILPKNRPNHLEYPSLASELDDFEGPKVSFTEAGITSFDIQLTGLPCSLCSHRTSTLGELERHLSLHPENFESCSLCASSDQFSMEGFSEHLLSHFIREPPYLVCLFCNVKLSKVHSDAVQHLLYYCPALPSCLLCGDDIENNDSVKHRQTVHNKLMHRFCCVSCLKGFASLTNFANHNCMIAYRCVCDLSVAYTDREDFEVHLNAAVLSDDKIHSLLVPDTRNHVRRVYFINVASIAGETIERKEWRNYGFLGVGREKVKLGPGFEKLKDQYLGLESQVSPYRRPMPQARPIRVPPPQPPQFVLTRPRVRVPVVPQRVAPANWNPNPGAIRILRPKAPLNLPRPTGGITINPGASIRVVAPRVYLNNKDSPLLHCNHCDAQFRRVFDLAEHVERLHNKDMSLSDKVPIGAMLNVCRPCRIVFESPTQYRAHMKQHEVMGQYFLNCGCCSFVGNTIGSIRHHQTTAKFWGCLPCRVRFTDERSFFYHVVLKKHAKIFFFCKTCNLGCTDVGLVVTHQRTCSGTDIGMIILNTLRYRPLDKVYYESITPKMALGYNRTNCCRPNCTLFATSSVYVLESCCCCLHNTPINAPYLKDMEWPNGEEFLKPVVSLPMFAKAAASDVILQPTFDHISVPSQYRQPPDFPSLPRPASVRFLKPRATAPSDAPRFVGPRHSAVRLSIPSSSSDDMSPQRRICLAVNAQIDATADAIRQKTAPGTDRNANRSDSPEVVNID</sequence>
<dbReference type="GO" id="GO:0000977">
    <property type="term" value="F:RNA polymerase II transcription regulatory region sequence-specific DNA binding"/>
    <property type="evidence" value="ECO:0007669"/>
    <property type="project" value="TreeGrafter"/>
</dbReference>
<keyword evidence="1" id="KW-0479">Metal-binding</keyword>
<proteinExistence type="predicted"/>
<feature type="domain" description="C2H2-type" evidence="7">
    <location>
        <begin position="469"/>
        <end position="497"/>
    </location>
</feature>
<organism evidence="8 9">
    <name type="scientific">Panagrellus redivivus</name>
    <name type="common">Microworm</name>
    <dbReference type="NCBI Taxonomy" id="6233"/>
    <lineage>
        <taxon>Eukaryota</taxon>
        <taxon>Metazoa</taxon>
        <taxon>Ecdysozoa</taxon>
        <taxon>Nematoda</taxon>
        <taxon>Chromadorea</taxon>
        <taxon>Rhabditida</taxon>
        <taxon>Tylenchina</taxon>
        <taxon>Panagrolaimomorpha</taxon>
        <taxon>Panagrolaimoidea</taxon>
        <taxon>Panagrolaimidae</taxon>
        <taxon>Panagrellus</taxon>
    </lineage>
</organism>
<dbReference type="GO" id="GO:0008270">
    <property type="term" value="F:zinc ion binding"/>
    <property type="evidence" value="ECO:0007669"/>
    <property type="project" value="UniProtKB-KW"/>
</dbReference>
<evidence type="ECO:0000256" key="2">
    <source>
        <dbReference type="ARBA" id="ARBA00022737"/>
    </source>
</evidence>
<dbReference type="AlphaFoldDB" id="A0A7E4URV0"/>
<keyword evidence="4" id="KW-0862">Zinc</keyword>
<dbReference type="Proteomes" id="UP000492821">
    <property type="component" value="Unassembled WGS sequence"/>
</dbReference>
<keyword evidence="2" id="KW-0677">Repeat</keyword>
<keyword evidence="3 5" id="KW-0863">Zinc-finger</keyword>
<feature type="compositionally biased region" description="Basic and acidic residues" evidence="6">
    <location>
        <begin position="51"/>
        <end position="68"/>
    </location>
</feature>
<evidence type="ECO:0000259" key="7">
    <source>
        <dbReference type="PROSITE" id="PS50157"/>
    </source>
</evidence>
<evidence type="ECO:0000313" key="9">
    <source>
        <dbReference type="WBParaSite" id="Pan_g12073.t1"/>
    </source>
</evidence>
<dbReference type="WBParaSite" id="Pan_g12073.t1">
    <property type="protein sequence ID" value="Pan_g12073.t1"/>
    <property type="gene ID" value="Pan_g12073"/>
</dbReference>
<dbReference type="PROSITE" id="PS00028">
    <property type="entry name" value="ZINC_FINGER_C2H2_1"/>
    <property type="match status" value="2"/>
</dbReference>
<evidence type="ECO:0000256" key="6">
    <source>
        <dbReference type="SAM" id="MobiDB-lite"/>
    </source>
</evidence>
<reference evidence="8" key="1">
    <citation type="journal article" date="2013" name="Genetics">
        <title>The draft genome and transcriptome of Panagrellus redivivus are shaped by the harsh demands of a free-living lifestyle.</title>
        <authorList>
            <person name="Srinivasan J."/>
            <person name="Dillman A.R."/>
            <person name="Macchietto M.G."/>
            <person name="Heikkinen L."/>
            <person name="Lakso M."/>
            <person name="Fracchia K.M."/>
            <person name="Antoshechkin I."/>
            <person name="Mortazavi A."/>
            <person name="Wong G."/>
            <person name="Sternberg P.W."/>
        </authorList>
    </citation>
    <scope>NUCLEOTIDE SEQUENCE [LARGE SCALE GENOMIC DNA]</scope>
    <source>
        <strain evidence="8">MT8872</strain>
    </source>
</reference>
<evidence type="ECO:0000256" key="3">
    <source>
        <dbReference type="ARBA" id="ARBA00022771"/>
    </source>
</evidence>
<evidence type="ECO:0000256" key="1">
    <source>
        <dbReference type="ARBA" id="ARBA00022723"/>
    </source>
</evidence>
<feature type="region of interest" description="Disordered" evidence="6">
    <location>
        <begin position="802"/>
        <end position="827"/>
    </location>
</feature>
<name>A0A7E4URV0_PANRE</name>
<keyword evidence="8" id="KW-1185">Reference proteome</keyword>
<dbReference type="GO" id="GO:0005634">
    <property type="term" value="C:nucleus"/>
    <property type="evidence" value="ECO:0007669"/>
    <property type="project" value="TreeGrafter"/>
</dbReference>
<evidence type="ECO:0000256" key="4">
    <source>
        <dbReference type="ARBA" id="ARBA00022833"/>
    </source>
</evidence>
<dbReference type="SMART" id="SM00355">
    <property type="entry name" value="ZnF_C2H2"/>
    <property type="match status" value="6"/>
</dbReference>